<evidence type="ECO:0000256" key="6">
    <source>
        <dbReference type="ARBA" id="ARBA00012518"/>
    </source>
</evidence>
<comment type="subcellular location">
    <subcellularLocation>
        <location evidence="3 20">Cytoplasm</location>
    </subcellularLocation>
</comment>
<feature type="active site" description="Proton donor" evidence="20">
    <location>
        <position position="238"/>
    </location>
</feature>
<dbReference type="EC" id="1.3.1.98" evidence="6 20"/>
<proteinExistence type="inferred from homology"/>
<dbReference type="Gene3D" id="3.30.43.10">
    <property type="entry name" value="Uridine Diphospho-n-acetylenolpyruvylglucosamine Reductase, domain 2"/>
    <property type="match status" value="1"/>
</dbReference>
<keyword evidence="12 20" id="KW-0521">NADP</keyword>
<keyword evidence="17 20" id="KW-0961">Cell wall biogenesis/degradation</keyword>
<feature type="domain" description="FAD-binding PCMH-type" evidence="21">
    <location>
        <begin position="16"/>
        <end position="188"/>
    </location>
</feature>
<dbReference type="InterPro" id="IPR036635">
    <property type="entry name" value="MurB_C_sf"/>
</dbReference>
<evidence type="ECO:0000256" key="8">
    <source>
        <dbReference type="ARBA" id="ARBA00022490"/>
    </source>
</evidence>
<keyword evidence="9 20" id="KW-0132">Cell division</keyword>
<dbReference type="InterPro" id="IPR003170">
    <property type="entry name" value="MurB"/>
</dbReference>
<evidence type="ECO:0000256" key="11">
    <source>
        <dbReference type="ARBA" id="ARBA00022827"/>
    </source>
</evidence>
<evidence type="ECO:0000259" key="21">
    <source>
        <dbReference type="PROSITE" id="PS51387"/>
    </source>
</evidence>
<keyword evidence="16 20" id="KW-0131">Cell cycle</keyword>
<protein>
    <recommendedName>
        <fullName evidence="7 20">UDP-N-acetylenolpyruvoylglucosamine reductase</fullName>
        <ecNumber evidence="6 20">1.3.1.98</ecNumber>
    </recommendedName>
    <alternativeName>
        <fullName evidence="18 20">UDP-N-acetylmuramate dehydrogenase</fullName>
    </alternativeName>
</protein>
<organism evidence="22 23">
    <name type="scientific">Isoalcanivorax beigongshangi</name>
    <dbReference type="NCBI Taxonomy" id="3238810"/>
    <lineage>
        <taxon>Bacteria</taxon>
        <taxon>Pseudomonadati</taxon>
        <taxon>Pseudomonadota</taxon>
        <taxon>Gammaproteobacteria</taxon>
        <taxon>Oceanospirillales</taxon>
        <taxon>Alcanivoracaceae</taxon>
        <taxon>Isoalcanivorax</taxon>
    </lineage>
</organism>
<dbReference type="NCBIfam" id="NF000755">
    <property type="entry name" value="PRK00046.1"/>
    <property type="match status" value="1"/>
</dbReference>
<keyword evidence="11 20" id="KW-0274">FAD</keyword>
<dbReference type="Proteomes" id="UP001562065">
    <property type="component" value="Unassembled WGS sequence"/>
</dbReference>
<evidence type="ECO:0000256" key="19">
    <source>
        <dbReference type="ARBA" id="ARBA00048914"/>
    </source>
</evidence>
<dbReference type="NCBIfam" id="NF010478">
    <property type="entry name" value="PRK13903.1"/>
    <property type="match status" value="1"/>
</dbReference>
<dbReference type="InterPro" id="IPR016169">
    <property type="entry name" value="FAD-bd_PCMH_sub2"/>
</dbReference>
<evidence type="ECO:0000256" key="9">
    <source>
        <dbReference type="ARBA" id="ARBA00022618"/>
    </source>
</evidence>
<evidence type="ECO:0000256" key="10">
    <source>
        <dbReference type="ARBA" id="ARBA00022630"/>
    </source>
</evidence>
<evidence type="ECO:0000256" key="3">
    <source>
        <dbReference type="ARBA" id="ARBA00004496"/>
    </source>
</evidence>
<dbReference type="Gene3D" id="3.90.78.10">
    <property type="entry name" value="UDP-N-acetylenolpyruvoylglucosamine reductase, C-terminal domain"/>
    <property type="match status" value="1"/>
</dbReference>
<evidence type="ECO:0000256" key="20">
    <source>
        <dbReference type="HAMAP-Rule" id="MF_00037"/>
    </source>
</evidence>
<reference evidence="22 23" key="1">
    <citation type="submission" date="2024-07" db="EMBL/GenBank/DDBJ databases">
        <authorList>
            <person name="Ren Q."/>
        </authorList>
    </citation>
    <scope>NUCLEOTIDE SEQUENCE [LARGE SCALE GENOMIC DNA]</scope>
    <source>
        <strain evidence="22 23">REN37</strain>
    </source>
</reference>
<keyword evidence="13 20" id="KW-0133">Cell shape</keyword>
<evidence type="ECO:0000313" key="23">
    <source>
        <dbReference type="Proteomes" id="UP001562065"/>
    </source>
</evidence>
<dbReference type="InterPro" id="IPR016167">
    <property type="entry name" value="FAD-bd_PCMH_sub1"/>
</dbReference>
<dbReference type="InterPro" id="IPR011601">
    <property type="entry name" value="MurB_C"/>
</dbReference>
<evidence type="ECO:0000256" key="2">
    <source>
        <dbReference type="ARBA" id="ARBA00003921"/>
    </source>
</evidence>
<dbReference type="InterPro" id="IPR036318">
    <property type="entry name" value="FAD-bd_PCMH-like_sf"/>
</dbReference>
<dbReference type="SUPFAM" id="SSF56194">
    <property type="entry name" value="Uridine diphospho-N-Acetylenolpyruvylglucosamine reductase, MurB, C-terminal domain"/>
    <property type="match status" value="1"/>
</dbReference>
<dbReference type="PANTHER" id="PTHR21071:SF4">
    <property type="entry name" value="UDP-N-ACETYLENOLPYRUVOYLGLUCOSAMINE REDUCTASE"/>
    <property type="match status" value="1"/>
</dbReference>
<dbReference type="PROSITE" id="PS51387">
    <property type="entry name" value="FAD_PCMH"/>
    <property type="match status" value="1"/>
</dbReference>
<dbReference type="Pfam" id="PF02873">
    <property type="entry name" value="MurB_C"/>
    <property type="match status" value="1"/>
</dbReference>
<keyword evidence="10 20" id="KW-0285">Flavoprotein</keyword>
<comment type="caution">
    <text evidence="22">The sequence shown here is derived from an EMBL/GenBank/DDBJ whole genome shotgun (WGS) entry which is preliminary data.</text>
</comment>
<evidence type="ECO:0000313" key="22">
    <source>
        <dbReference type="EMBL" id="MEY1661807.1"/>
    </source>
</evidence>
<evidence type="ECO:0000256" key="1">
    <source>
        <dbReference type="ARBA" id="ARBA00001974"/>
    </source>
</evidence>
<evidence type="ECO:0000256" key="13">
    <source>
        <dbReference type="ARBA" id="ARBA00022960"/>
    </source>
</evidence>
<feature type="active site" evidence="20">
    <location>
        <position position="164"/>
    </location>
</feature>
<name>A0ABV4AGY3_9GAMM</name>
<comment type="similarity">
    <text evidence="5 20">Belongs to the MurB family.</text>
</comment>
<evidence type="ECO:0000256" key="16">
    <source>
        <dbReference type="ARBA" id="ARBA00023306"/>
    </source>
</evidence>
<feature type="active site" evidence="20">
    <location>
        <position position="334"/>
    </location>
</feature>
<dbReference type="SUPFAM" id="SSF56176">
    <property type="entry name" value="FAD-binding/transporter-associated domain-like"/>
    <property type="match status" value="1"/>
</dbReference>
<evidence type="ECO:0000256" key="14">
    <source>
        <dbReference type="ARBA" id="ARBA00022984"/>
    </source>
</evidence>
<evidence type="ECO:0000256" key="12">
    <source>
        <dbReference type="ARBA" id="ARBA00022857"/>
    </source>
</evidence>
<comment type="pathway">
    <text evidence="4 20">Cell wall biogenesis; peptidoglycan biosynthesis.</text>
</comment>
<gene>
    <name evidence="20 22" type="primary">murB</name>
    <name evidence="22" type="ORF">AB5I84_06555</name>
</gene>
<comment type="cofactor">
    <cofactor evidence="1 20">
        <name>FAD</name>
        <dbReference type="ChEBI" id="CHEBI:57692"/>
    </cofactor>
</comment>
<dbReference type="RefSeq" id="WP_369455056.1">
    <property type="nucleotide sequence ID" value="NZ_JBGCUO010000001.1"/>
</dbReference>
<keyword evidence="15 20" id="KW-0560">Oxidoreductase</keyword>
<evidence type="ECO:0000256" key="5">
    <source>
        <dbReference type="ARBA" id="ARBA00010485"/>
    </source>
</evidence>
<accession>A0ABV4AGY3</accession>
<dbReference type="InterPro" id="IPR016166">
    <property type="entry name" value="FAD-bd_PCMH"/>
</dbReference>
<dbReference type="PANTHER" id="PTHR21071">
    <property type="entry name" value="UDP-N-ACETYLENOLPYRUVOYLGLUCOSAMINE REDUCTASE"/>
    <property type="match status" value="1"/>
</dbReference>
<dbReference type="EMBL" id="JBGCUO010000001">
    <property type="protein sequence ID" value="MEY1661807.1"/>
    <property type="molecule type" value="Genomic_DNA"/>
</dbReference>
<keyword evidence="8 20" id="KW-0963">Cytoplasm</keyword>
<dbReference type="Gene3D" id="3.30.465.10">
    <property type="match status" value="1"/>
</dbReference>
<keyword evidence="23" id="KW-1185">Reference proteome</keyword>
<evidence type="ECO:0000256" key="18">
    <source>
        <dbReference type="ARBA" id="ARBA00031026"/>
    </source>
</evidence>
<dbReference type="Pfam" id="PF01565">
    <property type="entry name" value="FAD_binding_4"/>
    <property type="match status" value="1"/>
</dbReference>
<evidence type="ECO:0000256" key="15">
    <source>
        <dbReference type="ARBA" id="ARBA00023002"/>
    </source>
</evidence>
<dbReference type="NCBIfam" id="TIGR00179">
    <property type="entry name" value="murB"/>
    <property type="match status" value="1"/>
</dbReference>
<evidence type="ECO:0000256" key="4">
    <source>
        <dbReference type="ARBA" id="ARBA00004752"/>
    </source>
</evidence>
<evidence type="ECO:0000256" key="7">
    <source>
        <dbReference type="ARBA" id="ARBA00015188"/>
    </source>
</evidence>
<dbReference type="GO" id="GO:0008762">
    <property type="term" value="F:UDP-N-acetylmuramate dehydrogenase activity"/>
    <property type="evidence" value="ECO:0007669"/>
    <property type="project" value="UniProtKB-EC"/>
</dbReference>
<dbReference type="InterPro" id="IPR006094">
    <property type="entry name" value="Oxid_FAD_bind_N"/>
</dbReference>
<keyword evidence="14 20" id="KW-0573">Peptidoglycan synthesis</keyword>
<sequence length="351" mass="37103">MKVTADHDLTAHNTLRLPARAQWWAQPASVAALQALVQDPAWQGLPRTVIGGGSNLVLEGTLPGLVIQPQLRGIRVEQDDGSGLHVTVGAGEDWDHLVAYTVAQGWSGLENLSLIPGTVGAAPVQNIGAYGVELCERLVSLEAVDLRTGTLQSFDNAACHFGYRDSYFKREAPGRFAIVSVRLALRRQAEPVLHYADLAARFAALPSAQQNAAGVRELVCALRRSKLPDPAQLPNAGSFFKNPLVSAARFDALQAEYPGVPGHRQADGSVKLAAGWLIEQAGWKGRALGAVGMHDRQALVLVNHGGADGAAVRRLAAQVAADVMARFGVGLEQEPIALGQVLSPDAVSTPA</sequence>
<evidence type="ECO:0000256" key="17">
    <source>
        <dbReference type="ARBA" id="ARBA00023316"/>
    </source>
</evidence>
<dbReference type="HAMAP" id="MF_00037">
    <property type="entry name" value="MurB"/>
    <property type="match status" value="1"/>
</dbReference>
<comment type="function">
    <text evidence="2 20">Cell wall formation.</text>
</comment>
<comment type="catalytic activity">
    <reaction evidence="19 20">
        <text>UDP-N-acetyl-alpha-D-muramate + NADP(+) = UDP-N-acetyl-3-O-(1-carboxyvinyl)-alpha-D-glucosamine + NADPH + H(+)</text>
        <dbReference type="Rhea" id="RHEA:12248"/>
        <dbReference type="ChEBI" id="CHEBI:15378"/>
        <dbReference type="ChEBI" id="CHEBI:57783"/>
        <dbReference type="ChEBI" id="CHEBI:58349"/>
        <dbReference type="ChEBI" id="CHEBI:68483"/>
        <dbReference type="ChEBI" id="CHEBI:70757"/>
        <dbReference type="EC" id="1.3.1.98"/>
    </reaction>
</comment>